<dbReference type="PANTHER" id="PTHR34501">
    <property type="entry name" value="PROTEIN YDDL-RELATED"/>
    <property type="match status" value="1"/>
</dbReference>
<dbReference type="EMBL" id="CP046913">
    <property type="protein sequence ID" value="QGZ62950.1"/>
    <property type="molecule type" value="Genomic_DNA"/>
</dbReference>
<dbReference type="InterPro" id="IPR050298">
    <property type="entry name" value="Gram-neg_bact_OMP"/>
</dbReference>
<evidence type="ECO:0000259" key="12">
    <source>
        <dbReference type="Pfam" id="PF13609"/>
    </source>
</evidence>
<dbReference type="Pfam" id="PF13609">
    <property type="entry name" value="Porin_4"/>
    <property type="match status" value="1"/>
</dbReference>
<accession>A0A7Z2GK48</accession>
<dbReference type="GO" id="GO:0009279">
    <property type="term" value="C:cell outer membrane"/>
    <property type="evidence" value="ECO:0007669"/>
    <property type="project" value="UniProtKB-SubCell"/>
</dbReference>
<feature type="chain" id="PRO_5030670616" evidence="11">
    <location>
        <begin position="23"/>
        <end position="401"/>
    </location>
</feature>
<evidence type="ECO:0000256" key="5">
    <source>
        <dbReference type="ARBA" id="ARBA00022692"/>
    </source>
</evidence>
<dbReference type="Gene3D" id="2.40.160.10">
    <property type="entry name" value="Porin"/>
    <property type="match status" value="1"/>
</dbReference>
<dbReference type="InterPro" id="IPR001702">
    <property type="entry name" value="Porin_Gram-ve"/>
</dbReference>
<keyword evidence="3" id="KW-0813">Transport</keyword>
<dbReference type="PRINTS" id="PR00182">
    <property type="entry name" value="ECOLNEIPORIN"/>
</dbReference>
<evidence type="ECO:0000256" key="3">
    <source>
        <dbReference type="ARBA" id="ARBA00022448"/>
    </source>
</evidence>
<evidence type="ECO:0000313" key="14">
    <source>
        <dbReference type="Proteomes" id="UP000433577"/>
    </source>
</evidence>
<dbReference type="InterPro" id="IPR023614">
    <property type="entry name" value="Porin_dom_sf"/>
</dbReference>
<keyword evidence="7" id="KW-0406">Ion transport</keyword>
<evidence type="ECO:0000256" key="1">
    <source>
        <dbReference type="ARBA" id="ARBA00004571"/>
    </source>
</evidence>
<reference evidence="13 14" key="1">
    <citation type="submission" date="2019-12" db="EMBL/GenBank/DDBJ databases">
        <title>Paraburkholderia acidiphila 7Q-K02 sp. nov and Paraburkholderia acidisoli DHF22 sp. nov., two strains isolated from forest soil.</title>
        <authorList>
            <person name="Gao Z."/>
            <person name="Qiu L."/>
        </authorList>
    </citation>
    <scope>NUCLEOTIDE SEQUENCE [LARGE SCALE GENOMIC DNA]</scope>
    <source>
        <strain evidence="13 14">DHF22</strain>
    </source>
</reference>
<evidence type="ECO:0000256" key="4">
    <source>
        <dbReference type="ARBA" id="ARBA00022452"/>
    </source>
</evidence>
<sequence>MATFCATGAAVLPALAPLAAHAQSSVTLYGTVDNAIAWSNSQTALGSNANGRHNVQMAPGTWDGSKFGFQGREDLGDGWAAIFNLMSRFNSANGNAQYSGAMFGQQAWVGMTNARYGSLTLGRQLTSYYWMVAPWSPTNWLTGFSGAHPGDLDNFDTIYKTSNTALYKSPSFYGLTVSGAYALGGQPGSLAQGSSWSAGLQYRLGAFGVGAGIERFNNATPGGGAWDPNSTASQAGEIGVSAVTNGYRTAAAQQRIAVTGGYAITSNVDVSASYSNVQYVPGAGSAFRSTEVWNTFGAVLHVRLAAVWDLAAGYSYTRASQANGITSGAQYQQGSLAEYYSLSKQTGLYFLQAYQRANGQTLGTDGVSIINATPTIGDGFNGSPSSSRSMVTVAAGLIHRF</sequence>
<feature type="signal peptide" evidence="11">
    <location>
        <begin position="1"/>
        <end position="22"/>
    </location>
</feature>
<protein>
    <submittedName>
        <fullName evidence="13">Porin</fullName>
    </submittedName>
</protein>
<evidence type="ECO:0000256" key="9">
    <source>
        <dbReference type="ARBA" id="ARBA00023136"/>
    </source>
</evidence>
<dbReference type="SUPFAM" id="SSF56935">
    <property type="entry name" value="Porins"/>
    <property type="match status" value="1"/>
</dbReference>
<evidence type="ECO:0000256" key="2">
    <source>
        <dbReference type="ARBA" id="ARBA00011233"/>
    </source>
</evidence>
<evidence type="ECO:0000256" key="6">
    <source>
        <dbReference type="ARBA" id="ARBA00022729"/>
    </source>
</evidence>
<comment type="subcellular location">
    <subcellularLocation>
        <location evidence="1">Cell outer membrane</location>
        <topology evidence="1">Multi-pass membrane protein</topology>
    </subcellularLocation>
</comment>
<dbReference type="AlphaFoldDB" id="A0A7Z2GK48"/>
<keyword evidence="8" id="KW-0626">Porin</keyword>
<dbReference type="OrthoDB" id="9063458at2"/>
<dbReference type="CDD" id="cd00342">
    <property type="entry name" value="gram_neg_porins"/>
    <property type="match status" value="1"/>
</dbReference>
<organism evidence="13 14">
    <name type="scientific">Paraburkholderia acidisoli</name>
    <dbReference type="NCBI Taxonomy" id="2571748"/>
    <lineage>
        <taxon>Bacteria</taxon>
        <taxon>Pseudomonadati</taxon>
        <taxon>Pseudomonadota</taxon>
        <taxon>Betaproteobacteria</taxon>
        <taxon>Burkholderiales</taxon>
        <taxon>Burkholderiaceae</taxon>
        <taxon>Paraburkholderia</taxon>
    </lineage>
</organism>
<dbReference type="InterPro" id="IPR002299">
    <property type="entry name" value="Porin_Neis"/>
</dbReference>
<name>A0A7Z2GK48_9BURK</name>
<keyword evidence="14" id="KW-1185">Reference proteome</keyword>
<keyword evidence="4" id="KW-1134">Transmembrane beta strand</keyword>
<evidence type="ECO:0000256" key="8">
    <source>
        <dbReference type="ARBA" id="ARBA00023114"/>
    </source>
</evidence>
<dbReference type="PANTHER" id="PTHR34501:SF9">
    <property type="entry name" value="MAJOR OUTER MEMBRANE PROTEIN P.IA"/>
    <property type="match status" value="1"/>
</dbReference>
<proteinExistence type="predicted"/>
<dbReference type="GO" id="GO:0046930">
    <property type="term" value="C:pore complex"/>
    <property type="evidence" value="ECO:0007669"/>
    <property type="project" value="UniProtKB-KW"/>
</dbReference>
<keyword evidence="6 11" id="KW-0732">Signal</keyword>
<gene>
    <name evidence="13" type="ORF">FAZ98_10515</name>
</gene>
<dbReference type="KEGG" id="pacs:FAZ98_10515"/>
<evidence type="ECO:0000256" key="10">
    <source>
        <dbReference type="ARBA" id="ARBA00023237"/>
    </source>
</evidence>
<keyword evidence="5" id="KW-0812">Transmembrane</keyword>
<keyword evidence="9" id="KW-0472">Membrane</keyword>
<dbReference type="Proteomes" id="UP000433577">
    <property type="component" value="Chromosome 1"/>
</dbReference>
<feature type="domain" description="Porin" evidence="12">
    <location>
        <begin position="9"/>
        <end position="358"/>
    </location>
</feature>
<dbReference type="PRINTS" id="PR00184">
    <property type="entry name" value="NEISSPPORIN"/>
</dbReference>
<dbReference type="RefSeq" id="WP_158951945.1">
    <property type="nucleotide sequence ID" value="NZ_CP046913.1"/>
</dbReference>
<evidence type="ECO:0000256" key="11">
    <source>
        <dbReference type="SAM" id="SignalP"/>
    </source>
</evidence>
<comment type="subunit">
    <text evidence="2">Homotrimer.</text>
</comment>
<evidence type="ECO:0000313" key="13">
    <source>
        <dbReference type="EMBL" id="QGZ62950.1"/>
    </source>
</evidence>
<evidence type="ECO:0000256" key="7">
    <source>
        <dbReference type="ARBA" id="ARBA00023065"/>
    </source>
</evidence>
<keyword evidence="10" id="KW-0998">Cell outer membrane</keyword>
<dbReference type="InterPro" id="IPR033900">
    <property type="entry name" value="Gram_neg_porin_domain"/>
</dbReference>
<dbReference type="GO" id="GO:0015288">
    <property type="term" value="F:porin activity"/>
    <property type="evidence" value="ECO:0007669"/>
    <property type="project" value="UniProtKB-KW"/>
</dbReference>
<dbReference type="GO" id="GO:0034220">
    <property type="term" value="P:monoatomic ion transmembrane transport"/>
    <property type="evidence" value="ECO:0007669"/>
    <property type="project" value="InterPro"/>
</dbReference>